<keyword evidence="3 5" id="KW-0378">Hydrolase</keyword>
<reference evidence="9 10" key="1">
    <citation type="submission" date="2017-03" db="EMBL/GenBank/DDBJ databases">
        <title>Genomic and clinical evidence uncovers the enterohepatic species Helicobacter valdiviensis as a potential human intestinal pathogen.</title>
        <authorList>
            <person name="Fresia P."/>
            <person name="Jara R."/>
            <person name="Sierra R."/>
            <person name="Ferres I."/>
            <person name="Greif G."/>
            <person name="Iraola G."/>
            <person name="Collado L."/>
        </authorList>
    </citation>
    <scope>NUCLEOTIDE SEQUENCE [LARGE SCALE GENOMIC DNA]</scope>
    <source>
        <strain evidence="9 10">WBE14</strain>
    </source>
</reference>
<organism evidence="9 10">
    <name type="scientific">Helicobacter valdiviensis</name>
    <dbReference type="NCBI Taxonomy" id="1458358"/>
    <lineage>
        <taxon>Bacteria</taxon>
        <taxon>Pseudomonadati</taxon>
        <taxon>Campylobacterota</taxon>
        <taxon>Epsilonproteobacteria</taxon>
        <taxon>Campylobacterales</taxon>
        <taxon>Helicobacteraceae</taxon>
        <taxon>Helicobacter</taxon>
    </lineage>
</organism>
<dbReference type="Pfam" id="PF13742">
    <property type="entry name" value="tRNA_anti_2"/>
    <property type="match status" value="1"/>
</dbReference>
<evidence type="ECO:0000313" key="9">
    <source>
        <dbReference type="EMBL" id="PZT49156.1"/>
    </source>
</evidence>
<comment type="caution">
    <text evidence="9">The sequence shown here is derived from an EMBL/GenBank/DDBJ whole genome shotgun (WGS) entry which is preliminary data.</text>
</comment>
<protein>
    <recommendedName>
        <fullName evidence="5">Exodeoxyribonuclease 7 large subunit</fullName>
        <ecNumber evidence="5">3.1.11.6</ecNumber>
    </recommendedName>
    <alternativeName>
        <fullName evidence="5">Exodeoxyribonuclease VII large subunit</fullName>
        <shortName evidence="5">Exonuclease VII large subunit</shortName>
    </alternativeName>
</protein>
<dbReference type="PANTHER" id="PTHR30008:SF0">
    <property type="entry name" value="EXODEOXYRIBONUCLEASE 7 LARGE SUBUNIT"/>
    <property type="match status" value="1"/>
</dbReference>
<evidence type="ECO:0000256" key="6">
    <source>
        <dbReference type="RuleBase" id="RU004355"/>
    </source>
</evidence>
<comment type="function">
    <text evidence="5">Bidirectionally degrades single-stranded DNA into large acid-insoluble oligonucleotides, which are then degraded further into small acid-soluble oligonucleotides.</text>
</comment>
<dbReference type="InterPro" id="IPR020579">
    <property type="entry name" value="Exonuc_VII_lsu_C"/>
</dbReference>
<keyword evidence="1 5" id="KW-0963">Cytoplasm</keyword>
<keyword evidence="10" id="KW-1185">Reference proteome</keyword>
<evidence type="ECO:0000256" key="3">
    <source>
        <dbReference type="ARBA" id="ARBA00022801"/>
    </source>
</evidence>
<proteinExistence type="inferred from homology"/>
<evidence type="ECO:0000256" key="5">
    <source>
        <dbReference type="HAMAP-Rule" id="MF_00378"/>
    </source>
</evidence>
<dbReference type="GO" id="GO:0005737">
    <property type="term" value="C:cytoplasm"/>
    <property type="evidence" value="ECO:0007669"/>
    <property type="project" value="UniProtKB-SubCell"/>
</dbReference>
<dbReference type="Pfam" id="PF02601">
    <property type="entry name" value="Exonuc_VII_L"/>
    <property type="match status" value="1"/>
</dbReference>
<dbReference type="InterPro" id="IPR003753">
    <property type="entry name" value="Exonuc_VII_L"/>
</dbReference>
<dbReference type="AlphaFoldDB" id="A0A2W6NNV8"/>
<accession>A0A2W6NNV8</accession>
<comment type="subunit">
    <text evidence="5">Heterooligomer composed of large and small subunits.</text>
</comment>
<comment type="catalytic activity">
    <reaction evidence="5 6">
        <text>Exonucleolytic cleavage in either 5'- to 3'- or 3'- to 5'-direction to yield nucleoside 5'-phosphates.</text>
        <dbReference type="EC" id="3.1.11.6"/>
    </reaction>
</comment>
<sequence>MQILSVSEVNHQIKSLLEATFIQVNVSGEVSNCTHHSSGHIYFTLKDKDSSLKCVMFRGNARNLRFRIEEGMSLQVNGTISVYVPRGEYQLNCLSATPSGIGELTLAYEQLKKEFAELGYFDKKLPIPKFPKKIALITSGTGAVLQDMLKIASRRWRLTQFVLFDTLVQGEGAKEMIVKNIQYADTLGFDCIILARGGGSLEDLWAFNEKIVVEAIFQAKTPIVSAIGHEPDVVLSDFASSLRAPTPSAAMELLLPDANEWLLTLDALNSNLEATFKKILHKKLDNLAQIDLLLQKLSPFSKLQRQEEKLKVYNELLKSKFSHKLSIFATKLEPYSFKFTQKIEQILNKKNNALLALLTQFEAKNPNLQKKGYLKASMQGKVLQNLKDVEINSKLILEDCSAKAEVQVLSKTCF</sequence>
<evidence type="ECO:0000313" key="10">
    <source>
        <dbReference type="Proteomes" id="UP000249746"/>
    </source>
</evidence>
<dbReference type="EC" id="3.1.11.6" evidence="5"/>
<dbReference type="PANTHER" id="PTHR30008">
    <property type="entry name" value="EXODEOXYRIBONUCLEASE 7 LARGE SUBUNIT"/>
    <property type="match status" value="1"/>
</dbReference>
<dbReference type="Proteomes" id="UP000249746">
    <property type="component" value="Unassembled WGS sequence"/>
</dbReference>
<comment type="subcellular location">
    <subcellularLocation>
        <location evidence="5 6">Cytoplasm</location>
    </subcellularLocation>
</comment>
<dbReference type="GO" id="GO:0008855">
    <property type="term" value="F:exodeoxyribonuclease VII activity"/>
    <property type="evidence" value="ECO:0007669"/>
    <property type="project" value="UniProtKB-UniRule"/>
</dbReference>
<dbReference type="GO" id="GO:0006308">
    <property type="term" value="P:DNA catabolic process"/>
    <property type="evidence" value="ECO:0007669"/>
    <property type="project" value="UniProtKB-UniRule"/>
</dbReference>
<dbReference type="GO" id="GO:0003676">
    <property type="term" value="F:nucleic acid binding"/>
    <property type="evidence" value="ECO:0007669"/>
    <property type="project" value="InterPro"/>
</dbReference>
<evidence type="ECO:0000259" key="7">
    <source>
        <dbReference type="Pfam" id="PF02601"/>
    </source>
</evidence>
<evidence type="ECO:0000256" key="2">
    <source>
        <dbReference type="ARBA" id="ARBA00022722"/>
    </source>
</evidence>
<feature type="domain" description="OB-fold nucleic acid binding" evidence="8">
    <location>
        <begin position="4"/>
        <end position="93"/>
    </location>
</feature>
<dbReference type="OrthoDB" id="9802795at2"/>
<dbReference type="RefSeq" id="WP_111228906.1">
    <property type="nucleotide sequence ID" value="NZ_NBIU01000001.1"/>
</dbReference>
<evidence type="ECO:0000256" key="4">
    <source>
        <dbReference type="ARBA" id="ARBA00022839"/>
    </source>
</evidence>
<dbReference type="EMBL" id="NBIU01000001">
    <property type="protein sequence ID" value="PZT49156.1"/>
    <property type="molecule type" value="Genomic_DNA"/>
</dbReference>
<dbReference type="GO" id="GO:0009318">
    <property type="term" value="C:exodeoxyribonuclease VII complex"/>
    <property type="evidence" value="ECO:0007669"/>
    <property type="project" value="UniProtKB-UniRule"/>
</dbReference>
<keyword evidence="4 5" id="KW-0269">Exonuclease</keyword>
<evidence type="ECO:0000256" key="1">
    <source>
        <dbReference type="ARBA" id="ARBA00022490"/>
    </source>
</evidence>
<keyword evidence="2 5" id="KW-0540">Nuclease</keyword>
<evidence type="ECO:0000259" key="8">
    <source>
        <dbReference type="Pfam" id="PF13742"/>
    </source>
</evidence>
<feature type="domain" description="Exonuclease VII large subunit C-terminal" evidence="7">
    <location>
        <begin position="123"/>
        <end position="395"/>
    </location>
</feature>
<dbReference type="CDD" id="cd04489">
    <property type="entry name" value="ExoVII_LU_OBF"/>
    <property type="match status" value="1"/>
</dbReference>
<dbReference type="HAMAP" id="MF_00378">
    <property type="entry name" value="Exonuc_7_L"/>
    <property type="match status" value="1"/>
</dbReference>
<comment type="similarity">
    <text evidence="5 6">Belongs to the XseA family.</text>
</comment>
<dbReference type="InterPro" id="IPR025824">
    <property type="entry name" value="OB-fold_nuc-bd_dom"/>
</dbReference>
<dbReference type="NCBIfam" id="TIGR00237">
    <property type="entry name" value="xseA"/>
    <property type="match status" value="1"/>
</dbReference>
<gene>
    <name evidence="5" type="primary">xseA</name>
    <name evidence="9" type="ORF">B6S12_00760</name>
</gene>
<name>A0A2W6NNV8_9HELI</name>